<protein>
    <submittedName>
        <fullName evidence="1">Uncharacterized protein</fullName>
    </submittedName>
</protein>
<organism evidence="1 2">
    <name type="scientific">Aquilegia coerulea</name>
    <name type="common">Rocky mountain columbine</name>
    <dbReference type="NCBI Taxonomy" id="218851"/>
    <lineage>
        <taxon>Eukaryota</taxon>
        <taxon>Viridiplantae</taxon>
        <taxon>Streptophyta</taxon>
        <taxon>Embryophyta</taxon>
        <taxon>Tracheophyta</taxon>
        <taxon>Spermatophyta</taxon>
        <taxon>Magnoliopsida</taxon>
        <taxon>Ranunculales</taxon>
        <taxon>Ranunculaceae</taxon>
        <taxon>Thalictroideae</taxon>
        <taxon>Aquilegia</taxon>
    </lineage>
</organism>
<dbReference type="InParanoid" id="A0A2G5CEQ8"/>
<name>A0A2G5CEQ8_AQUCA</name>
<dbReference type="SUPFAM" id="SSF52058">
    <property type="entry name" value="L domain-like"/>
    <property type="match status" value="1"/>
</dbReference>
<keyword evidence="2" id="KW-1185">Reference proteome</keyword>
<sequence length="184" mass="20924">MDLTEDIVNDICISVMKMEGLLSLSLSAKYSYPMEKLPSIEPFLPPPLLRKLRLHGRLEKLPSWFSVMGNVNKIRLESTFLPEDPALFGAYTKQMGKEFCGVGGFPKLEVLVIASDILEEWTEIQEGAPRSLRICKCLNFRMLPEERLKPEGGEENYKVKHIPVIEVMTSSMVEEAIKGHRDEQ</sequence>
<gene>
    <name evidence="1" type="ORF">AQUCO_06100088v1</name>
</gene>
<proteinExistence type="predicted"/>
<dbReference type="Proteomes" id="UP000230069">
    <property type="component" value="Unassembled WGS sequence"/>
</dbReference>
<reference evidence="1 2" key="1">
    <citation type="submission" date="2017-09" db="EMBL/GenBank/DDBJ databases">
        <title>WGS assembly of Aquilegia coerulea Goldsmith.</title>
        <authorList>
            <person name="Hodges S."/>
            <person name="Kramer E."/>
            <person name="Nordborg M."/>
            <person name="Tomkins J."/>
            <person name="Borevitz J."/>
            <person name="Derieg N."/>
            <person name="Yan J."/>
            <person name="Mihaltcheva S."/>
            <person name="Hayes R.D."/>
            <person name="Rokhsar D."/>
        </authorList>
    </citation>
    <scope>NUCLEOTIDE SEQUENCE [LARGE SCALE GENOMIC DNA]</scope>
    <source>
        <strain evidence="2">cv. Goldsmith</strain>
    </source>
</reference>
<dbReference type="InterPro" id="IPR032675">
    <property type="entry name" value="LRR_dom_sf"/>
</dbReference>
<dbReference type="STRING" id="218851.A0A2G5CEQ8"/>
<evidence type="ECO:0000313" key="2">
    <source>
        <dbReference type="Proteomes" id="UP000230069"/>
    </source>
</evidence>
<accession>A0A2G5CEQ8</accession>
<dbReference type="EMBL" id="KZ305078">
    <property type="protein sequence ID" value="PIA29327.1"/>
    <property type="molecule type" value="Genomic_DNA"/>
</dbReference>
<dbReference type="Gene3D" id="3.80.10.10">
    <property type="entry name" value="Ribonuclease Inhibitor"/>
    <property type="match status" value="1"/>
</dbReference>
<dbReference type="AlphaFoldDB" id="A0A2G5CEQ8"/>
<evidence type="ECO:0000313" key="1">
    <source>
        <dbReference type="EMBL" id="PIA29327.1"/>
    </source>
</evidence>
<dbReference type="OrthoDB" id="850200at2759"/>